<dbReference type="SUPFAM" id="SSF160719">
    <property type="entry name" value="gpW/gp25-like"/>
    <property type="match status" value="1"/>
</dbReference>
<evidence type="ECO:0000313" key="3">
    <source>
        <dbReference type="Proteomes" id="UP000678679"/>
    </source>
</evidence>
<proteinExistence type="predicted"/>
<feature type="domain" description="IraD/Gp25-like" evidence="1">
    <location>
        <begin position="25"/>
        <end position="114"/>
    </location>
</feature>
<evidence type="ECO:0000259" key="1">
    <source>
        <dbReference type="Pfam" id="PF04965"/>
    </source>
</evidence>
<protein>
    <submittedName>
        <fullName evidence="2">GPW/gp25 family protein</fullName>
    </submittedName>
</protein>
<sequence>MRNYTGWKFPPVFNDKGTEVEMVSDHIDIRESLFILFSTHPGERPVNINFGCNLRQYLFKRLTIQLIQDIKYTIHEAITNFEKRIEVMETNINEENEKEGKFLSIQILYRIKETGEIGEFNYQSETE</sequence>
<dbReference type="Pfam" id="PF04965">
    <property type="entry name" value="GPW_gp25"/>
    <property type="match status" value="1"/>
</dbReference>
<dbReference type="EMBL" id="CP076133">
    <property type="protein sequence ID" value="QWG04497.1"/>
    <property type="molecule type" value="Genomic_DNA"/>
</dbReference>
<evidence type="ECO:0000313" key="2">
    <source>
        <dbReference type="EMBL" id="QWG04497.1"/>
    </source>
</evidence>
<gene>
    <name evidence="2" type="ORF">KMW28_26740</name>
</gene>
<keyword evidence="3" id="KW-1185">Reference proteome</keyword>
<dbReference type="Gene3D" id="3.10.450.40">
    <property type="match status" value="1"/>
</dbReference>
<dbReference type="Proteomes" id="UP000678679">
    <property type="component" value="Chromosome 2"/>
</dbReference>
<accession>A0AAX1NAK1</accession>
<reference evidence="2 3" key="1">
    <citation type="submission" date="2021-05" db="EMBL/GenBank/DDBJ databases">
        <title>Comparative genomic studies on the polysaccharide-degrading batcterial strains of the Flammeovirga genus.</title>
        <authorList>
            <person name="Zewei F."/>
            <person name="Zheng Z."/>
            <person name="Yu L."/>
            <person name="Ruyue G."/>
            <person name="Yanhong M."/>
            <person name="Yuanyuan C."/>
            <person name="Jingyan G."/>
            <person name="Wenjun H."/>
        </authorList>
    </citation>
    <scope>NUCLEOTIDE SEQUENCE [LARGE SCALE GENOMIC DNA]</scope>
    <source>
        <strain evidence="2 3">NBRC:100898</strain>
    </source>
</reference>
<dbReference type="InterPro" id="IPR007048">
    <property type="entry name" value="IraD/Gp25-like"/>
</dbReference>
<dbReference type="RefSeq" id="WP_169667228.1">
    <property type="nucleotide sequence ID" value="NZ_CP076133.1"/>
</dbReference>
<dbReference type="AlphaFoldDB" id="A0AAX1NAK1"/>
<name>A0AAX1NAK1_9BACT</name>
<organism evidence="2 3">
    <name type="scientific">Flammeovirga yaeyamensis</name>
    <dbReference type="NCBI Taxonomy" id="367791"/>
    <lineage>
        <taxon>Bacteria</taxon>
        <taxon>Pseudomonadati</taxon>
        <taxon>Bacteroidota</taxon>
        <taxon>Cytophagia</taxon>
        <taxon>Cytophagales</taxon>
        <taxon>Flammeovirgaceae</taxon>
        <taxon>Flammeovirga</taxon>
    </lineage>
</organism>
<dbReference type="KEGG" id="fya:KMW28_26740"/>